<sequence length="232" mass="25734">MANTINVINRSNSSVNVAFFKNVAAYSPSFEPEKSIELQPGENQSVELDNGWEGRVQKLTEDNDEENDKTSAADLADVGKMLKSDAVSKDLESSSDDDDLDDSDDPDKEPADSLAIPTGNQPIPSEQVKTEKGHKKAKEEEMRAIKSTVMALPTTPANPSDTITEDKVRTLLLRKNYMTFTELIQNFLPKAETSRTKEVKEGIVQKLATILKRLNIEEKTINGKKHIKLKST</sequence>
<keyword evidence="1" id="KW-0539">Nucleus</keyword>
<dbReference type="Gene3D" id="1.10.10.10">
    <property type="entry name" value="Winged helix-like DNA-binding domain superfamily/Winged helix DNA-binding domain"/>
    <property type="match status" value="1"/>
</dbReference>
<dbReference type="EMBL" id="CAJNOE010000112">
    <property type="protein sequence ID" value="CAF0929694.1"/>
    <property type="molecule type" value="Genomic_DNA"/>
</dbReference>
<evidence type="ECO:0000256" key="2">
    <source>
        <dbReference type="SAM" id="MobiDB-lite"/>
    </source>
</evidence>
<protein>
    <recommendedName>
        <fullName evidence="1">Transcription initiation factor IIF subunit alpha</fullName>
    </recommendedName>
</protein>
<evidence type="ECO:0000313" key="3">
    <source>
        <dbReference type="EMBL" id="CAF0929694.1"/>
    </source>
</evidence>
<dbReference type="GO" id="GO:0006367">
    <property type="term" value="P:transcription initiation at RNA polymerase II promoter"/>
    <property type="evidence" value="ECO:0007669"/>
    <property type="project" value="InterPro"/>
</dbReference>
<comment type="similarity">
    <text evidence="1">Belongs to the TFIIF alpha subunit family.</text>
</comment>
<accession>A0A814BQC0</accession>
<dbReference type="GO" id="GO:0003677">
    <property type="term" value="F:DNA binding"/>
    <property type="evidence" value="ECO:0007669"/>
    <property type="project" value="UniProtKB-KW"/>
</dbReference>
<feature type="region of interest" description="Disordered" evidence="2">
    <location>
        <begin position="86"/>
        <end position="140"/>
    </location>
</feature>
<keyword evidence="1" id="KW-0238">DNA-binding</keyword>
<dbReference type="InterPro" id="IPR036388">
    <property type="entry name" value="WH-like_DNA-bd_sf"/>
</dbReference>
<gene>
    <name evidence="3" type="ORF">IZO911_LOCUS13796</name>
</gene>
<dbReference type="Proteomes" id="UP000663860">
    <property type="component" value="Unassembled WGS sequence"/>
</dbReference>
<dbReference type="GO" id="GO:0032968">
    <property type="term" value="P:positive regulation of transcription elongation by RNA polymerase II"/>
    <property type="evidence" value="ECO:0007669"/>
    <property type="project" value="InterPro"/>
</dbReference>
<evidence type="ECO:0000256" key="1">
    <source>
        <dbReference type="RuleBase" id="RU366044"/>
    </source>
</evidence>
<dbReference type="Pfam" id="PF05793">
    <property type="entry name" value="TFIIF_alpha"/>
    <property type="match status" value="1"/>
</dbReference>
<comment type="function">
    <text evidence="1">TFIIF is a general transcription initiation factor that binds to RNA polymerase II and helps to recruit it to the initiation complex in collaboration with TFIIB. It promotes transcription elongation.</text>
</comment>
<dbReference type="InterPro" id="IPR008851">
    <property type="entry name" value="TFIIF-alpha"/>
</dbReference>
<keyword evidence="1" id="KW-0804">Transcription</keyword>
<comment type="subcellular location">
    <subcellularLocation>
        <location evidence="1">Nucleus</location>
    </subcellularLocation>
</comment>
<name>A0A814BQC0_9BILA</name>
<feature type="region of interest" description="Disordered" evidence="2">
    <location>
        <begin position="32"/>
        <end position="51"/>
    </location>
</feature>
<feature type="compositionally biased region" description="Acidic residues" evidence="2">
    <location>
        <begin position="93"/>
        <end position="107"/>
    </location>
</feature>
<reference evidence="3" key="1">
    <citation type="submission" date="2021-02" db="EMBL/GenBank/DDBJ databases">
        <authorList>
            <person name="Nowell W R."/>
        </authorList>
    </citation>
    <scope>NUCLEOTIDE SEQUENCE</scope>
</reference>
<organism evidence="3 4">
    <name type="scientific">Adineta steineri</name>
    <dbReference type="NCBI Taxonomy" id="433720"/>
    <lineage>
        <taxon>Eukaryota</taxon>
        <taxon>Metazoa</taxon>
        <taxon>Spiralia</taxon>
        <taxon>Gnathifera</taxon>
        <taxon>Rotifera</taxon>
        <taxon>Eurotatoria</taxon>
        <taxon>Bdelloidea</taxon>
        <taxon>Adinetida</taxon>
        <taxon>Adinetidae</taxon>
        <taxon>Adineta</taxon>
    </lineage>
</organism>
<dbReference type="InterPro" id="IPR036390">
    <property type="entry name" value="WH_DNA-bd_sf"/>
</dbReference>
<dbReference type="SUPFAM" id="SSF46785">
    <property type="entry name" value="Winged helix' DNA-binding domain"/>
    <property type="match status" value="1"/>
</dbReference>
<dbReference type="AlphaFoldDB" id="A0A814BQC0"/>
<proteinExistence type="inferred from homology"/>
<dbReference type="GO" id="GO:0005634">
    <property type="term" value="C:nucleus"/>
    <property type="evidence" value="ECO:0007669"/>
    <property type="project" value="UniProtKB-SubCell"/>
</dbReference>
<evidence type="ECO:0000313" key="4">
    <source>
        <dbReference type="Proteomes" id="UP000663860"/>
    </source>
</evidence>
<comment type="caution">
    <text evidence="3">The sequence shown here is derived from an EMBL/GenBank/DDBJ whole genome shotgun (WGS) entry which is preliminary data.</text>
</comment>
<keyword evidence="1" id="KW-0805">Transcription regulation</keyword>